<gene>
    <name evidence="3" type="ORF">DH2020_012378</name>
</gene>
<dbReference type="Proteomes" id="UP001318860">
    <property type="component" value="Unassembled WGS sequence"/>
</dbReference>
<feature type="coiled-coil region" evidence="1">
    <location>
        <begin position="89"/>
        <end position="138"/>
    </location>
</feature>
<feature type="transmembrane region" description="Helical" evidence="2">
    <location>
        <begin position="44"/>
        <end position="64"/>
    </location>
</feature>
<accession>A0ABR0WZX7</accession>
<evidence type="ECO:0000256" key="2">
    <source>
        <dbReference type="SAM" id="Phobius"/>
    </source>
</evidence>
<sequence>MKTRTGEDSLELYQACILPLDQFALGTMPDTRLEDIAAHDLMRVLFFLDLHLIVLSLFTLVYLISSYFSLAANIVHNLTLRGHHWRIRFMEAEAHATRLEKEKVAIEAEMRSEYETRLKTLESKLSELETRARESSAQTEREEVVRLAREGQESFARARGREAGGSQLSAFANRPTQARRKGAQDFKTSLFLTDLWWRRLSLRTPCNLRLLGSSTTPTRWGISWDTSFTIEISRSHLRGGGSIGIPLLLFLAQGIEISRSHLRGGGSLGTPLLLLLAQGIEISRSHLRGGGSLGTPLLLFLAQVIEISRSHLRGGGSIGTPLLLFLAQVIEISRSHLRGGGSLGIPILLFLETGY</sequence>
<evidence type="ECO:0000256" key="1">
    <source>
        <dbReference type="SAM" id="Coils"/>
    </source>
</evidence>
<reference evidence="3 4" key="1">
    <citation type="journal article" date="2021" name="Comput. Struct. Biotechnol. J.">
        <title>De novo genome assembly of the potent medicinal plant Rehmannia glutinosa using nanopore technology.</title>
        <authorList>
            <person name="Ma L."/>
            <person name="Dong C."/>
            <person name="Song C."/>
            <person name="Wang X."/>
            <person name="Zheng X."/>
            <person name="Niu Y."/>
            <person name="Chen S."/>
            <person name="Feng W."/>
        </authorList>
    </citation>
    <scope>NUCLEOTIDE SEQUENCE [LARGE SCALE GENOMIC DNA]</scope>
    <source>
        <strain evidence="3">DH-2019</strain>
    </source>
</reference>
<comment type="caution">
    <text evidence="3">The sequence shown here is derived from an EMBL/GenBank/DDBJ whole genome shotgun (WGS) entry which is preliminary data.</text>
</comment>
<proteinExistence type="predicted"/>
<dbReference type="EMBL" id="JABTTQ020000006">
    <property type="protein sequence ID" value="KAK6152739.1"/>
    <property type="molecule type" value="Genomic_DNA"/>
</dbReference>
<keyword evidence="2" id="KW-0472">Membrane</keyword>
<evidence type="ECO:0000313" key="4">
    <source>
        <dbReference type="Proteomes" id="UP001318860"/>
    </source>
</evidence>
<name>A0ABR0WZX7_REHGL</name>
<organism evidence="3 4">
    <name type="scientific">Rehmannia glutinosa</name>
    <name type="common">Chinese foxglove</name>
    <dbReference type="NCBI Taxonomy" id="99300"/>
    <lineage>
        <taxon>Eukaryota</taxon>
        <taxon>Viridiplantae</taxon>
        <taxon>Streptophyta</taxon>
        <taxon>Embryophyta</taxon>
        <taxon>Tracheophyta</taxon>
        <taxon>Spermatophyta</taxon>
        <taxon>Magnoliopsida</taxon>
        <taxon>eudicotyledons</taxon>
        <taxon>Gunneridae</taxon>
        <taxon>Pentapetalae</taxon>
        <taxon>asterids</taxon>
        <taxon>lamiids</taxon>
        <taxon>Lamiales</taxon>
        <taxon>Orobanchaceae</taxon>
        <taxon>Rehmannieae</taxon>
        <taxon>Rehmannia</taxon>
    </lineage>
</organism>
<keyword evidence="2" id="KW-0812">Transmembrane</keyword>
<keyword evidence="1" id="KW-0175">Coiled coil</keyword>
<keyword evidence="2" id="KW-1133">Transmembrane helix</keyword>
<keyword evidence="4" id="KW-1185">Reference proteome</keyword>
<evidence type="ECO:0000313" key="3">
    <source>
        <dbReference type="EMBL" id="KAK6152739.1"/>
    </source>
</evidence>
<protein>
    <submittedName>
        <fullName evidence="3">Uncharacterized protein</fullName>
    </submittedName>
</protein>